<dbReference type="PANTHER" id="PTHR11709">
    <property type="entry name" value="MULTI-COPPER OXIDASE"/>
    <property type="match status" value="1"/>
</dbReference>
<dbReference type="PROSITE" id="PS51318">
    <property type="entry name" value="TAT"/>
    <property type="match status" value="1"/>
</dbReference>
<evidence type="ECO:0000259" key="5">
    <source>
        <dbReference type="Pfam" id="PF07731"/>
    </source>
</evidence>
<dbReference type="PROSITE" id="PS00079">
    <property type="entry name" value="MULTICOPPER_OXIDASE1"/>
    <property type="match status" value="1"/>
</dbReference>
<feature type="domain" description="Plastocyanin-like" evidence="4">
    <location>
        <begin position="276"/>
        <end position="362"/>
    </location>
</feature>
<dbReference type="InterPro" id="IPR011706">
    <property type="entry name" value="Cu-oxidase_C"/>
</dbReference>
<evidence type="ECO:0000259" key="6">
    <source>
        <dbReference type="Pfam" id="PF07732"/>
    </source>
</evidence>
<dbReference type="InterPro" id="IPR033138">
    <property type="entry name" value="Cu_oxidase_CS"/>
</dbReference>
<dbReference type="InterPro" id="IPR006311">
    <property type="entry name" value="TAT_signal"/>
</dbReference>
<name>A0AAW6LV99_RHOSG</name>
<keyword evidence="1" id="KW-0479">Metal-binding</keyword>
<protein>
    <submittedName>
        <fullName evidence="7">Multicopper oxidase family protein</fullName>
    </submittedName>
</protein>
<dbReference type="PROSITE" id="PS00080">
    <property type="entry name" value="MULTICOPPER_OXIDASE2"/>
    <property type="match status" value="1"/>
</dbReference>
<dbReference type="Pfam" id="PF07732">
    <property type="entry name" value="Cu-oxidase_3"/>
    <property type="match status" value="1"/>
</dbReference>
<keyword evidence="3" id="KW-0186">Copper</keyword>
<keyword evidence="2" id="KW-0560">Oxidoreductase</keyword>
<evidence type="ECO:0000259" key="4">
    <source>
        <dbReference type="Pfam" id="PF00394"/>
    </source>
</evidence>
<feature type="domain" description="Plastocyanin-like" evidence="6">
    <location>
        <begin position="90"/>
        <end position="193"/>
    </location>
</feature>
<dbReference type="InterPro" id="IPR001117">
    <property type="entry name" value="Cu-oxidase_2nd"/>
</dbReference>
<feature type="domain" description="Plastocyanin-like" evidence="5">
    <location>
        <begin position="441"/>
        <end position="520"/>
    </location>
</feature>
<dbReference type="Pfam" id="PF07731">
    <property type="entry name" value="Cu-oxidase_2"/>
    <property type="match status" value="1"/>
</dbReference>
<evidence type="ECO:0000256" key="3">
    <source>
        <dbReference type="ARBA" id="ARBA00023008"/>
    </source>
</evidence>
<dbReference type="PANTHER" id="PTHR11709:SF394">
    <property type="entry name" value="FI03373P-RELATED"/>
    <property type="match status" value="1"/>
</dbReference>
<accession>A0AAW6LV99</accession>
<evidence type="ECO:0000313" key="8">
    <source>
        <dbReference type="Proteomes" id="UP001217325"/>
    </source>
</evidence>
<dbReference type="CDD" id="cd13861">
    <property type="entry name" value="CuRO_1_CumA_like"/>
    <property type="match status" value="1"/>
</dbReference>
<gene>
    <name evidence="7" type="ORF">PXH69_25475</name>
</gene>
<evidence type="ECO:0000256" key="2">
    <source>
        <dbReference type="ARBA" id="ARBA00023002"/>
    </source>
</evidence>
<dbReference type="Proteomes" id="UP001217325">
    <property type="component" value="Unassembled WGS sequence"/>
</dbReference>
<comment type="caution">
    <text evidence="7">The sequence shown here is derived from an EMBL/GenBank/DDBJ whole genome shotgun (WGS) entry which is preliminary data.</text>
</comment>
<evidence type="ECO:0000313" key="7">
    <source>
        <dbReference type="EMBL" id="MDE8648323.1"/>
    </source>
</evidence>
<proteinExistence type="predicted"/>
<reference evidence="7" key="1">
    <citation type="submission" date="2023-02" db="EMBL/GenBank/DDBJ databases">
        <title>A novel hydrolase synthesized by Rhodococcus erythropolis HQ is responsible for the detoxification of Zearalenone.</title>
        <authorList>
            <person name="Hu J."/>
            <person name="Xu J."/>
        </authorList>
    </citation>
    <scope>NUCLEOTIDE SEQUENCE</scope>
    <source>
        <strain evidence="7">HQ</strain>
    </source>
</reference>
<dbReference type="AlphaFoldDB" id="A0AAW6LV99"/>
<dbReference type="InterPro" id="IPR008972">
    <property type="entry name" value="Cupredoxin"/>
</dbReference>
<evidence type="ECO:0000256" key="1">
    <source>
        <dbReference type="ARBA" id="ARBA00022723"/>
    </source>
</evidence>
<sequence>MSSRALSRRLALRWGAVTLGSAALGSAALGSAALGSVALSACSRGSANEYSSEISPLDDEVRAAEQARFHSGRTVERNLTAAPARVSLGAREVDTWSYGAEAVGPELRISKGDRLNVLLQNDLPTETSVHWHGIAIRNDMDGVPPVTQERIQPGAEFTYDFVAPDHGTYWYHSHSGLQADRGLFGALVVEDPNDRTGADEDVVIVIDDWLDGLGTTPDAVLRALSPDVQGGHHGHGGTPPEVDGAEIDSAAELLGSGHGNSEALGGMATHITYPLHLINGRPVEDPFVVSATAGTRLRLRVINAGAETPYRFSVAGHEMTVVSADGQDVAYTAGDEILIAPAQRYDVLVTVQSGSWPIAAKVEGKSGGVACLLRTPDSVAVVDLTSPAVLSGSGGRLVLESELRPSGALEQRAPDRAYSVDLIQAGDRYLWGMAGADAGRLRMKQGERIRIVMNNDTDMWHPMHTHGHTFSVPSYGGLRRDTVIVLPRTQMAIDFDADNPGRWMFHCHNAYHFEAGMTADLHYVR</sequence>
<dbReference type="GO" id="GO:0005507">
    <property type="term" value="F:copper ion binding"/>
    <property type="evidence" value="ECO:0007669"/>
    <property type="project" value="InterPro"/>
</dbReference>
<dbReference type="InterPro" id="IPR011707">
    <property type="entry name" value="Cu-oxidase-like_N"/>
</dbReference>
<dbReference type="RefSeq" id="WP_275232460.1">
    <property type="nucleotide sequence ID" value="NZ_JARDXE010000018.1"/>
</dbReference>
<dbReference type="Pfam" id="PF00394">
    <property type="entry name" value="Cu-oxidase"/>
    <property type="match status" value="1"/>
</dbReference>
<dbReference type="EMBL" id="JARDXE010000018">
    <property type="protein sequence ID" value="MDE8648323.1"/>
    <property type="molecule type" value="Genomic_DNA"/>
</dbReference>
<dbReference type="GO" id="GO:0016491">
    <property type="term" value="F:oxidoreductase activity"/>
    <property type="evidence" value="ECO:0007669"/>
    <property type="project" value="UniProtKB-KW"/>
</dbReference>
<dbReference type="SUPFAM" id="SSF49503">
    <property type="entry name" value="Cupredoxins"/>
    <property type="match status" value="3"/>
</dbReference>
<dbReference type="InterPro" id="IPR045087">
    <property type="entry name" value="Cu-oxidase_fam"/>
</dbReference>
<organism evidence="7 8">
    <name type="scientific">Rhodococcus qingshengii</name>
    <dbReference type="NCBI Taxonomy" id="334542"/>
    <lineage>
        <taxon>Bacteria</taxon>
        <taxon>Bacillati</taxon>
        <taxon>Actinomycetota</taxon>
        <taxon>Actinomycetes</taxon>
        <taxon>Mycobacteriales</taxon>
        <taxon>Nocardiaceae</taxon>
        <taxon>Rhodococcus</taxon>
        <taxon>Rhodococcus erythropolis group</taxon>
    </lineage>
</organism>
<dbReference type="Gene3D" id="2.60.40.420">
    <property type="entry name" value="Cupredoxins - blue copper proteins"/>
    <property type="match status" value="3"/>
</dbReference>
<dbReference type="InterPro" id="IPR002355">
    <property type="entry name" value="Cu_oxidase_Cu_BS"/>
</dbReference>